<reference evidence="2 3" key="1">
    <citation type="journal article" date="2018" name="MBio">
        <title>Comparative Genomics Reveals the Core Gene Toolbox for the Fungus-Insect Symbiosis.</title>
        <authorList>
            <person name="Wang Y."/>
            <person name="Stata M."/>
            <person name="Wang W."/>
            <person name="Stajich J.E."/>
            <person name="White M.M."/>
            <person name="Moncalvo J.M."/>
        </authorList>
    </citation>
    <scope>NUCLEOTIDE SEQUENCE [LARGE SCALE GENOMIC DNA]</scope>
    <source>
        <strain evidence="2 3">AUS-77-4</strain>
    </source>
</reference>
<feature type="signal peptide" evidence="1">
    <location>
        <begin position="1"/>
        <end position="19"/>
    </location>
</feature>
<accession>A0A2T9XZZ2</accession>
<sequence length="165" mass="18895">MKFFIFLGFFLSLKSAVYCINNLYKKALNDREIEQVSSAVLDTLNSGKGLRFAYKRKLGNCLYCDIQVFRCLDIKKKEIVKRHISEFLRGEADNWIDNPAGINRNRYKRSPGNNKINIDLNPNPKRINPDVGEGISHVHLGSEDIQVNAQQTDKNLCDKYDAQPS</sequence>
<feature type="chain" id="PRO_5015407718" evidence="1">
    <location>
        <begin position="20"/>
        <end position="165"/>
    </location>
</feature>
<dbReference type="EMBL" id="MBFT01001053">
    <property type="protein sequence ID" value="PVU85648.1"/>
    <property type="molecule type" value="Genomic_DNA"/>
</dbReference>
<keyword evidence="1" id="KW-0732">Signal</keyword>
<evidence type="ECO:0000313" key="2">
    <source>
        <dbReference type="EMBL" id="PVU85648.1"/>
    </source>
</evidence>
<evidence type="ECO:0000256" key="1">
    <source>
        <dbReference type="SAM" id="SignalP"/>
    </source>
</evidence>
<proteinExistence type="predicted"/>
<gene>
    <name evidence="2" type="ORF">BB559_006902</name>
</gene>
<dbReference type="Proteomes" id="UP000245699">
    <property type="component" value="Unassembled WGS sequence"/>
</dbReference>
<dbReference type="AlphaFoldDB" id="A0A2T9XZZ2"/>
<protein>
    <submittedName>
        <fullName evidence="2">Uncharacterized protein</fullName>
    </submittedName>
</protein>
<comment type="caution">
    <text evidence="2">The sequence shown here is derived from an EMBL/GenBank/DDBJ whole genome shotgun (WGS) entry which is preliminary data.</text>
</comment>
<keyword evidence="3" id="KW-1185">Reference proteome</keyword>
<organism evidence="2 3">
    <name type="scientific">Furculomyces boomerangus</name>
    <dbReference type="NCBI Taxonomy" id="61424"/>
    <lineage>
        <taxon>Eukaryota</taxon>
        <taxon>Fungi</taxon>
        <taxon>Fungi incertae sedis</taxon>
        <taxon>Zoopagomycota</taxon>
        <taxon>Kickxellomycotina</taxon>
        <taxon>Harpellomycetes</taxon>
        <taxon>Harpellales</taxon>
        <taxon>Harpellaceae</taxon>
        <taxon>Furculomyces</taxon>
    </lineage>
</organism>
<evidence type="ECO:0000313" key="3">
    <source>
        <dbReference type="Proteomes" id="UP000245699"/>
    </source>
</evidence>
<name>A0A2T9XZZ2_9FUNG</name>